<organism evidence="1 2">
    <name type="scientific">Methylobacterium terricola</name>
    <dbReference type="NCBI Taxonomy" id="2583531"/>
    <lineage>
        <taxon>Bacteria</taxon>
        <taxon>Pseudomonadati</taxon>
        <taxon>Pseudomonadota</taxon>
        <taxon>Alphaproteobacteria</taxon>
        <taxon>Hyphomicrobiales</taxon>
        <taxon>Methylobacteriaceae</taxon>
        <taxon>Methylobacterium</taxon>
    </lineage>
</organism>
<protein>
    <submittedName>
        <fullName evidence="1">Uncharacterized protein</fullName>
    </submittedName>
</protein>
<evidence type="ECO:0000313" key="1">
    <source>
        <dbReference type="EMBL" id="TNC05120.1"/>
    </source>
</evidence>
<dbReference type="EMBL" id="VDDA01000068">
    <property type="protein sequence ID" value="TNC05120.1"/>
    <property type="molecule type" value="Genomic_DNA"/>
</dbReference>
<dbReference type="Proteomes" id="UP000305267">
    <property type="component" value="Unassembled WGS sequence"/>
</dbReference>
<dbReference type="AlphaFoldDB" id="A0A5C4L4N9"/>
<name>A0A5C4L4N9_9HYPH</name>
<sequence>MPSLSGQRPDPQAQARGDEIVAAWDAWQAETAAARQAVGLPPLLASRNAAIERRDKALAHTHETPARSLADLVLKARITSAVCDGLSLRPADRDLWPDADEAMPFAITADLLALSGARAMTGA</sequence>
<evidence type="ECO:0000313" key="2">
    <source>
        <dbReference type="Proteomes" id="UP000305267"/>
    </source>
</evidence>
<keyword evidence="2" id="KW-1185">Reference proteome</keyword>
<proteinExistence type="predicted"/>
<gene>
    <name evidence="1" type="ORF">FF100_36145</name>
</gene>
<dbReference type="RefSeq" id="WP_139040835.1">
    <property type="nucleotide sequence ID" value="NZ_VDDA01000068.1"/>
</dbReference>
<comment type="caution">
    <text evidence="1">The sequence shown here is derived from an EMBL/GenBank/DDBJ whole genome shotgun (WGS) entry which is preliminary data.</text>
</comment>
<accession>A0A5C4L4N9</accession>
<reference evidence="1 2" key="1">
    <citation type="submission" date="2019-06" db="EMBL/GenBank/DDBJ databases">
        <title>Genome of Methylobacterium sp. 17Sr1-39.</title>
        <authorList>
            <person name="Seo T."/>
        </authorList>
    </citation>
    <scope>NUCLEOTIDE SEQUENCE [LARGE SCALE GENOMIC DNA]</scope>
    <source>
        <strain evidence="1 2">17Sr1-39</strain>
    </source>
</reference>
<dbReference type="OrthoDB" id="7997223at2"/>